<keyword evidence="3" id="KW-1185">Reference proteome</keyword>
<dbReference type="AlphaFoldDB" id="A0AAV9S5F2"/>
<organism evidence="2 3">
    <name type="scientific">Crenichthys baileyi</name>
    <name type="common">White River springfish</name>
    <dbReference type="NCBI Taxonomy" id="28760"/>
    <lineage>
        <taxon>Eukaryota</taxon>
        <taxon>Metazoa</taxon>
        <taxon>Chordata</taxon>
        <taxon>Craniata</taxon>
        <taxon>Vertebrata</taxon>
        <taxon>Euteleostomi</taxon>
        <taxon>Actinopterygii</taxon>
        <taxon>Neopterygii</taxon>
        <taxon>Teleostei</taxon>
        <taxon>Neoteleostei</taxon>
        <taxon>Acanthomorphata</taxon>
        <taxon>Ovalentaria</taxon>
        <taxon>Atherinomorphae</taxon>
        <taxon>Cyprinodontiformes</taxon>
        <taxon>Goodeidae</taxon>
        <taxon>Crenichthys</taxon>
    </lineage>
</organism>
<gene>
    <name evidence="2" type="ORF">CRENBAI_007779</name>
</gene>
<dbReference type="Proteomes" id="UP001311232">
    <property type="component" value="Unassembled WGS sequence"/>
</dbReference>
<evidence type="ECO:0000256" key="1">
    <source>
        <dbReference type="SAM" id="MobiDB-lite"/>
    </source>
</evidence>
<protein>
    <submittedName>
        <fullName evidence="2">Uncharacterized protein</fullName>
    </submittedName>
</protein>
<comment type="caution">
    <text evidence="2">The sequence shown here is derived from an EMBL/GenBank/DDBJ whole genome shotgun (WGS) entry which is preliminary data.</text>
</comment>
<accession>A0AAV9S5F2</accession>
<feature type="region of interest" description="Disordered" evidence="1">
    <location>
        <begin position="1"/>
        <end position="74"/>
    </location>
</feature>
<evidence type="ECO:0000313" key="3">
    <source>
        <dbReference type="Proteomes" id="UP001311232"/>
    </source>
</evidence>
<name>A0AAV9S5F2_9TELE</name>
<feature type="compositionally biased region" description="Basic and acidic residues" evidence="1">
    <location>
        <begin position="65"/>
        <end position="74"/>
    </location>
</feature>
<evidence type="ECO:0000313" key="2">
    <source>
        <dbReference type="EMBL" id="KAK5616545.1"/>
    </source>
</evidence>
<reference evidence="2 3" key="1">
    <citation type="submission" date="2021-06" db="EMBL/GenBank/DDBJ databases">
        <authorList>
            <person name="Palmer J.M."/>
        </authorList>
    </citation>
    <scope>NUCLEOTIDE SEQUENCE [LARGE SCALE GENOMIC DNA]</scope>
    <source>
        <strain evidence="2 3">MEX-2019</strain>
        <tissue evidence="2">Muscle</tissue>
    </source>
</reference>
<dbReference type="EMBL" id="JAHHUM010000882">
    <property type="protein sequence ID" value="KAK5616545.1"/>
    <property type="molecule type" value="Genomic_DNA"/>
</dbReference>
<proteinExistence type="predicted"/>
<sequence>MIQEAVGASEEGQETKHKTRVQADNPEDVPRKHRVLEDDPHVVLRRHKDQEGITNGTGGQDASGDDERGLEAGDKKGLKVDCAGILEVHGSGDEGGRGFEVNRDAWRTQEKPCQKVVQETGSTLGEPCQKANWV</sequence>